<evidence type="ECO:0000313" key="3">
    <source>
        <dbReference type="Proteomes" id="UP000014974"/>
    </source>
</evidence>
<dbReference type="EMBL" id="ATNM01000114">
    <property type="protein sequence ID" value="EPR67807.1"/>
    <property type="molecule type" value="Genomic_DNA"/>
</dbReference>
<reference evidence="2 3" key="1">
    <citation type="journal article" date="2013" name="Genome Announc.">
        <title>Draft Genome Sequence of Cyclobacterium qasimii Strain M12-11BT, Isolated from Arctic Marine Sediment.</title>
        <authorList>
            <person name="Shivaji S."/>
            <person name="Ara S."/>
            <person name="Singh A."/>
            <person name="Kumar Pinnaka A."/>
        </authorList>
    </citation>
    <scope>NUCLEOTIDE SEQUENCE [LARGE SCALE GENOMIC DNA]</scope>
    <source>
        <strain evidence="2 3">M12-11B</strain>
    </source>
</reference>
<sequence length="122" mass="14139">MCTPKVFFETVPLIPGGQEVVAELSKQYKIFIVSAATEFPLSLTEKHNWLNKHFPFISWQQMVFCGSKEIIKTDIMIDDHFKNLDVFDGKTFLFTQPHNEKSSPGKHERVNNWNEIKKILLG</sequence>
<gene>
    <name evidence="2" type="ORF">ADICYQ_3233</name>
</gene>
<dbReference type="eggNOG" id="COG4502">
    <property type="taxonomic scope" value="Bacteria"/>
</dbReference>
<dbReference type="Pfam" id="PF06941">
    <property type="entry name" value="NT5C"/>
    <property type="match status" value="1"/>
</dbReference>
<evidence type="ECO:0000256" key="1">
    <source>
        <dbReference type="ARBA" id="ARBA00009589"/>
    </source>
</evidence>
<dbReference type="InterPro" id="IPR023214">
    <property type="entry name" value="HAD_sf"/>
</dbReference>
<dbReference type="PANTHER" id="PTHR16504:SF4">
    <property type="entry name" value="5'(3')-DEOXYRIBONUCLEOTIDASE"/>
    <property type="match status" value="1"/>
</dbReference>
<dbReference type="RefSeq" id="WP_020890391.1">
    <property type="nucleotide sequence ID" value="NZ_ATNM01000114.1"/>
</dbReference>
<name>S7VE42_9BACT</name>
<dbReference type="PANTHER" id="PTHR16504">
    <property type="entry name" value="5'(3')-DEOXYRIBONUCLEOTIDASE"/>
    <property type="match status" value="1"/>
</dbReference>
<dbReference type="STRING" id="641524.ADICYQ_3233"/>
<dbReference type="Gene3D" id="3.40.50.1000">
    <property type="entry name" value="HAD superfamily/HAD-like"/>
    <property type="match status" value="1"/>
</dbReference>
<protein>
    <submittedName>
        <fullName evidence="2">5 nucleotidase, deoxy, cytosolic type C</fullName>
    </submittedName>
</protein>
<dbReference type="InterPro" id="IPR036412">
    <property type="entry name" value="HAD-like_sf"/>
</dbReference>
<comment type="similarity">
    <text evidence="1">Belongs to the 5'(3')-deoxyribonucleotidase family.</text>
</comment>
<dbReference type="AlphaFoldDB" id="S7VE42"/>
<comment type="caution">
    <text evidence="2">The sequence shown here is derived from an EMBL/GenBank/DDBJ whole genome shotgun (WGS) entry which is preliminary data.</text>
</comment>
<dbReference type="GO" id="GO:0009223">
    <property type="term" value="P:pyrimidine deoxyribonucleotide catabolic process"/>
    <property type="evidence" value="ECO:0007669"/>
    <property type="project" value="TreeGrafter"/>
</dbReference>
<evidence type="ECO:0000313" key="2">
    <source>
        <dbReference type="EMBL" id="EPR67807.1"/>
    </source>
</evidence>
<dbReference type="SUPFAM" id="SSF56784">
    <property type="entry name" value="HAD-like"/>
    <property type="match status" value="1"/>
</dbReference>
<dbReference type="GO" id="GO:0008253">
    <property type="term" value="F:5'-nucleotidase activity"/>
    <property type="evidence" value="ECO:0007669"/>
    <property type="project" value="InterPro"/>
</dbReference>
<accession>S7VE42</accession>
<dbReference type="InterPro" id="IPR010708">
    <property type="entry name" value="5'(3')-deoxyribonucleotidase"/>
</dbReference>
<organism evidence="2 3">
    <name type="scientific">Cyclobacterium qasimii M12-11B</name>
    <dbReference type="NCBI Taxonomy" id="641524"/>
    <lineage>
        <taxon>Bacteria</taxon>
        <taxon>Pseudomonadati</taxon>
        <taxon>Bacteroidota</taxon>
        <taxon>Cytophagia</taxon>
        <taxon>Cytophagales</taxon>
        <taxon>Cyclobacteriaceae</taxon>
        <taxon>Cyclobacterium</taxon>
    </lineage>
</organism>
<dbReference type="Proteomes" id="UP000014974">
    <property type="component" value="Unassembled WGS sequence"/>
</dbReference>
<proteinExistence type="inferred from homology"/>